<comment type="pathway">
    <text evidence="10">Porphyrin-containing compound metabolism; bacteriochlorophyll biosynthesis (light-independent).</text>
</comment>
<dbReference type="InterPro" id="IPR005970">
    <property type="entry name" value="Protochl_reductN"/>
</dbReference>
<feature type="binding site" evidence="10">
    <location>
        <position position="15"/>
    </location>
    <ligand>
        <name>[4Fe-4S] cluster</name>
        <dbReference type="ChEBI" id="CHEBI:49883"/>
        <note>ligand shared with heterodimeric partner</note>
    </ligand>
</feature>
<dbReference type="NCBIfam" id="NF002768">
    <property type="entry name" value="PRK02842.1"/>
    <property type="match status" value="1"/>
</dbReference>
<sequence>METISREGGCLHTFCPIASVAWLHRKFNDSFFLIVGTHTCAHFIQTALDVMVYAHSRFGFAVLEESDLVSANLTGPLDGVIRKVIDEWHPKVIFVMTTCSIDILKVDLQVSCQELSKTHEFPILLASTSGIDRTFTQGEDAVLKALLPFSPQEAPVVPAPAPVPAEAPVVEKKKKWFSLGKSEPETPAPVAAPTAVPAEPKPNLVLLGAIPDITIRQLVWELNRLGIPQVDVFPSADLSTMPPIHEKTVVVPLQPYLNETINAIRRQRGAEVLSTVFPIGPDGTAHFLRDICQRFDLPIDRVYQREAEAWGDLETYVNFLRGKKIMFLGDNLLELSLARFLTACGANVVEVGIPYVHRKDMQAELKLLTDRQIPIVENPDFHKQLQRIEEYQPDLIIAGLGICNPLEARGFTTAWSIEFTFAPIHGFGSAVDLIKMFTKPLFKKQTLAENGWGMEGMAL</sequence>
<evidence type="ECO:0000256" key="8">
    <source>
        <dbReference type="ARBA" id="ARBA00023014"/>
    </source>
</evidence>
<evidence type="ECO:0000256" key="6">
    <source>
        <dbReference type="ARBA" id="ARBA00023002"/>
    </source>
</evidence>
<comment type="caution">
    <text evidence="12">The sequence shown here is derived from an EMBL/GenBank/DDBJ whole genome shotgun (WGS) entry which is preliminary data.</text>
</comment>
<feature type="domain" description="Nitrogenase/oxidoreductase component 1" evidence="11">
    <location>
        <begin position="15"/>
        <end position="440"/>
    </location>
</feature>
<keyword evidence="2 10" id="KW-0602">Photosynthesis</keyword>
<keyword evidence="5 10" id="KW-0067">ATP-binding</keyword>
<comment type="cofactor">
    <cofactor evidence="10">
        <name>[4Fe-4S] cluster</name>
        <dbReference type="ChEBI" id="CHEBI:49883"/>
    </cofactor>
    <text evidence="10">Binds 1 [4Fe-4S] cluster per heterodimer. The cluster is bound at the heterodimer interface by residues from both subunits.</text>
</comment>
<keyword evidence="6 10" id="KW-0560">Oxidoreductase</keyword>
<protein>
    <recommendedName>
        <fullName evidence="10">Light-independent protochlorophyllide reductase subunit N</fullName>
        <shortName evidence="10">DPOR subunit N</shortName>
        <shortName evidence="10">LI-POR subunit N</shortName>
        <ecNumber evidence="10">1.3.7.7</ecNumber>
    </recommendedName>
</protein>
<dbReference type="GO" id="GO:0046872">
    <property type="term" value="F:metal ion binding"/>
    <property type="evidence" value="ECO:0007669"/>
    <property type="project" value="UniProtKB-KW"/>
</dbReference>
<comment type="catalytic activity">
    <reaction evidence="10">
        <text>chlorophyllide a + oxidized 2[4Fe-4S]-[ferredoxin] + 2 ADP + 2 phosphate = protochlorophyllide a + reduced 2[4Fe-4S]-[ferredoxin] + 2 ATP + 2 H2O</text>
        <dbReference type="Rhea" id="RHEA:28202"/>
        <dbReference type="Rhea" id="RHEA-COMP:10002"/>
        <dbReference type="Rhea" id="RHEA-COMP:10004"/>
        <dbReference type="ChEBI" id="CHEBI:15377"/>
        <dbReference type="ChEBI" id="CHEBI:30616"/>
        <dbReference type="ChEBI" id="CHEBI:33722"/>
        <dbReference type="ChEBI" id="CHEBI:33723"/>
        <dbReference type="ChEBI" id="CHEBI:43474"/>
        <dbReference type="ChEBI" id="CHEBI:83348"/>
        <dbReference type="ChEBI" id="CHEBI:83350"/>
        <dbReference type="ChEBI" id="CHEBI:456216"/>
        <dbReference type="EC" id="1.3.7.7"/>
    </reaction>
</comment>
<dbReference type="GO" id="GO:0005524">
    <property type="term" value="F:ATP binding"/>
    <property type="evidence" value="ECO:0007669"/>
    <property type="project" value="UniProtKB-UniRule"/>
</dbReference>
<dbReference type="PANTHER" id="PTHR39429">
    <property type="entry name" value="LIGHT-INDEPENDENT PROTOCHLOROPHYLLIDE REDUCTASE SUBUNIT N"/>
    <property type="match status" value="1"/>
</dbReference>
<proteinExistence type="inferred from homology"/>
<dbReference type="NCBIfam" id="TIGR01279">
    <property type="entry name" value="DPOR_bchN"/>
    <property type="match status" value="1"/>
</dbReference>
<reference evidence="12 13" key="1">
    <citation type="submission" date="2019-03" db="EMBL/GenBank/DDBJ databases">
        <title>Genomic Encyclopedia of Type Strains, Phase IV (KMG-IV): sequencing the most valuable type-strain genomes for metagenomic binning, comparative biology and taxonomic classification.</title>
        <authorList>
            <person name="Goeker M."/>
        </authorList>
    </citation>
    <scope>NUCLEOTIDE SEQUENCE [LARGE SCALE GENOMIC DNA]</scope>
    <source>
        <strain evidence="12 13">DSM 11170</strain>
    </source>
</reference>
<feature type="binding site" evidence="10">
    <location>
        <position position="99"/>
    </location>
    <ligand>
        <name>[4Fe-4S] cluster</name>
        <dbReference type="ChEBI" id="CHEBI:49883"/>
        <note>ligand shared with heterodimeric partner</note>
    </ligand>
</feature>
<dbReference type="GO" id="GO:0016636">
    <property type="term" value="F:oxidoreductase activity, acting on the CH-CH group of donors, iron-sulfur protein as acceptor"/>
    <property type="evidence" value="ECO:0007669"/>
    <property type="project" value="UniProtKB-UniRule"/>
</dbReference>
<comment type="function">
    <text evidence="10">Component of the dark-operative protochlorophyllide reductase (DPOR) that uses Mg-ATP and reduced ferredoxin to reduce ring D of protochlorophyllide (Pchlide) to form chlorophyllide a (Chlide). This reaction is light-independent. The NB-protein (BchN-BchB) is the catalytic component of the complex.</text>
</comment>
<name>A0A4R2S7P1_9FIRM</name>
<evidence type="ECO:0000313" key="12">
    <source>
        <dbReference type="EMBL" id="TCP68421.1"/>
    </source>
</evidence>
<dbReference type="GO" id="GO:0036070">
    <property type="term" value="P:light-independent bacteriochlorophyll biosynthetic process"/>
    <property type="evidence" value="ECO:0007669"/>
    <property type="project" value="UniProtKB-UniRule"/>
</dbReference>
<comment type="subunit">
    <text evidence="10">Protochlorophyllide reductase is composed of three subunits; BchL, BchN and BchB. Forms a heterotetramer of two BchB and two BchN subunits.</text>
</comment>
<evidence type="ECO:0000256" key="1">
    <source>
        <dbReference type="ARBA" id="ARBA00022485"/>
    </source>
</evidence>
<evidence type="ECO:0000256" key="7">
    <source>
        <dbReference type="ARBA" id="ARBA00023004"/>
    </source>
</evidence>
<keyword evidence="4 10" id="KW-0547">Nucleotide-binding</keyword>
<dbReference type="AlphaFoldDB" id="A0A4R2S7P1"/>
<dbReference type="HAMAP" id="MF_00352">
    <property type="entry name" value="ChlN_BchN"/>
    <property type="match status" value="1"/>
</dbReference>
<keyword evidence="10" id="KW-0077">Bacteriochlorophyll biosynthesis</keyword>
<evidence type="ECO:0000256" key="4">
    <source>
        <dbReference type="ARBA" id="ARBA00022741"/>
    </source>
</evidence>
<dbReference type="InterPro" id="IPR000510">
    <property type="entry name" value="Nase/OxRdtase_comp1"/>
</dbReference>
<dbReference type="Proteomes" id="UP000294813">
    <property type="component" value="Unassembled WGS sequence"/>
</dbReference>
<gene>
    <name evidence="10" type="primary">bchN</name>
    <name evidence="12" type="ORF">EDD73_10350</name>
</gene>
<evidence type="ECO:0000256" key="10">
    <source>
        <dbReference type="HAMAP-Rule" id="MF_00352"/>
    </source>
</evidence>
<evidence type="ECO:0000256" key="3">
    <source>
        <dbReference type="ARBA" id="ARBA00022723"/>
    </source>
</evidence>
<dbReference type="SUPFAM" id="SSF53807">
    <property type="entry name" value="Helical backbone' metal receptor"/>
    <property type="match status" value="1"/>
</dbReference>
<dbReference type="Gene3D" id="3.40.50.1980">
    <property type="entry name" value="Nitrogenase molybdenum iron protein domain"/>
    <property type="match status" value="2"/>
</dbReference>
<dbReference type="UniPathway" id="UPA00671"/>
<dbReference type="OrthoDB" id="495776at2"/>
<evidence type="ECO:0000259" key="11">
    <source>
        <dbReference type="Pfam" id="PF00148"/>
    </source>
</evidence>
<evidence type="ECO:0000256" key="9">
    <source>
        <dbReference type="ARBA" id="ARBA00023171"/>
    </source>
</evidence>
<comment type="similarity">
    <text evidence="10">Belongs to the BchN/ChlN family.</text>
</comment>
<dbReference type="GO" id="GO:0016730">
    <property type="term" value="F:oxidoreductase activity, acting on iron-sulfur proteins as donors"/>
    <property type="evidence" value="ECO:0007669"/>
    <property type="project" value="InterPro"/>
</dbReference>
<evidence type="ECO:0000256" key="2">
    <source>
        <dbReference type="ARBA" id="ARBA00022531"/>
    </source>
</evidence>
<keyword evidence="3 10" id="KW-0479">Metal-binding</keyword>
<keyword evidence="13" id="KW-1185">Reference proteome</keyword>
<keyword evidence="1 10" id="KW-0004">4Fe-4S</keyword>
<feature type="binding site" evidence="10">
    <location>
        <position position="40"/>
    </location>
    <ligand>
        <name>[4Fe-4S] cluster</name>
        <dbReference type="ChEBI" id="CHEBI:49883"/>
        <note>ligand shared with heterodimeric partner</note>
    </ligand>
</feature>
<keyword evidence="9 10" id="KW-0149">Chlorophyll biosynthesis</keyword>
<dbReference type="PIRSF" id="PIRSF000162">
    <property type="entry name" value="P_chlorophyll_rd"/>
    <property type="match status" value="1"/>
</dbReference>
<dbReference type="GO" id="GO:0051539">
    <property type="term" value="F:4 iron, 4 sulfur cluster binding"/>
    <property type="evidence" value="ECO:0007669"/>
    <property type="project" value="UniProtKB-UniRule"/>
</dbReference>
<dbReference type="InterPro" id="IPR050293">
    <property type="entry name" value="LIPOR_BchN/ChlN"/>
</dbReference>
<dbReference type="EC" id="1.3.7.7" evidence="10"/>
<organism evidence="12 13">
    <name type="scientific">Heliophilum fasciatum</name>
    <dbReference type="NCBI Taxonomy" id="35700"/>
    <lineage>
        <taxon>Bacteria</taxon>
        <taxon>Bacillati</taxon>
        <taxon>Bacillota</taxon>
        <taxon>Clostridia</taxon>
        <taxon>Eubacteriales</taxon>
        <taxon>Heliobacteriaceae</taxon>
        <taxon>Heliophilum</taxon>
    </lineage>
</organism>
<dbReference type="EMBL" id="SLXT01000003">
    <property type="protein sequence ID" value="TCP68421.1"/>
    <property type="molecule type" value="Genomic_DNA"/>
</dbReference>
<keyword evidence="8 10" id="KW-0411">Iron-sulfur</keyword>
<keyword evidence="7 10" id="KW-0408">Iron</keyword>
<dbReference type="GO" id="GO:0019685">
    <property type="term" value="P:photosynthesis, dark reaction"/>
    <property type="evidence" value="ECO:0007669"/>
    <property type="project" value="InterPro"/>
</dbReference>
<evidence type="ECO:0000256" key="5">
    <source>
        <dbReference type="ARBA" id="ARBA00022840"/>
    </source>
</evidence>
<dbReference type="Pfam" id="PF00148">
    <property type="entry name" value="Oxidored_nitro"/>
    <property type="match status" value="1"/>
</dbReference>
<accession>A0A4R2S7P1</accession>
<evidence type="ECO:0000313" key="13">
    <source>
        <dbReference type="Proteomes" id="UP000294813"/>
    </source>
</evidence>
<dbReference type="PANTHER" id="PTHR39429:SF3">
    <property type="entry name" value="LIGHT-INDEPENDENT PROTOCHLOROPHYLLIDE REDUCTASE SUBUNIT N"/>
    <property type="match status" value="1"/>
</dbReference>
<dbReference type="RefSeq" id="WP_131918018.1">
    <property type="nucleotide sequence ID" value="NZ_JAOQNU010000003.1"/>
</dbReference>